<name>A0A8H5CLW2_9AGAR</name>
<gene>
    <name evidence="2" type="ORF">D9758_008910</name>
</gene>
<feature type="compositionally biased region" description="Polar residues" evidence="1">
    <location>
        <begin position="132"/>
        <end position="151"/>
    </location>
</feature>
<evidence type="ECO:0000313" key="3">
    <source>
        <dbReference type="Proteomes" id="UP000559256"/>
    </source>
</evidence>
<dbReference type="EMBL" id="JAACJM010000129">
    <property type="protein sequence ID" value="KAF5344149.1"/>
    <property type="molecule type" value="Genomic_DNA"/>
</dbReference>
<proteinExistence type="predicted"/>
<feature type="region of interest" description="Disordered" evidence="1">
    <location>
        <begin position="115"/>
        <end position="158"/>
    </location>
</feature>
<protein>
    <submittedName>
        <fullName evidence="2">Uncharacterized protein</fullName>
    </submittedName>
</protein>
<organism evidence="2 3">
    <name type="scientific">Tetrapyrgos nigripes</name>
    <dbReference type="NCBI Taxonomy" id="182062"/>
    <lineage>
        <taxon>Eukaryota</taxon>
        <taxon>Fungi</taxon>
        <taxon>Dikarya</taxon>
        <taxon>Basidiomycota</taxon>
        <taxon>Agaricomycotina</taxon>
        <taxon>Agaricomycetes</taxon>
        <taxon>Agaricomycetidae</taxon>
        <taxon>Agaricales</taxon>
        <taxon>Marasmiineae</taxon>
        <taxon>Marasmiaceae</taxon>
        <taxon>Tetrapyrgos</taxon>
    </lineage>
</organism>
<keyword evidence="3" id="KW-1185">Reference proteome</keyword>
<accession>A0A8H5CLW2</accession>
<evidence type="ECO:0000313" key="2">
    <source>
        <dbReference type="EMBL" id="KAF5344149.1"/>
    </source>
</evidence>
<sequence length="209" mass="22956">MFDHPYSAVLIKDPAGSPRDLVDSPQSFKGNRASLLAPDVEASLKHHPNNSLGLTIEVARRFPDEITRPLSTGKSDAYSIMSSRVVTATRLKAQAPSERERPQLYIVTSPAVRGSGEQSTLDISPPLRSRFSLPTTKSVSPSTISYPNTTIPGIPDRSDSGHEFILELSPETVDLQLSDTVYSDDIQHRRSQRMSSVEHGSRPLPPTPW</sequence>
<dbReference type="AlphaFoldDB" id="A0A8H5CLW2"/>
<dbReference type="Proteomes" id="UP000559256">
    <property type="component" value="Unassembled WGS sequence"/>
</dbReference>
<reference evidence="2 3" key="1">
    <citation type="journal article" date="2020" name="ISME J.">
        <title>Uncovering the hidden diversity of litter-decomposition mechanisms in mushroom-forming fungi.</title>
        <authorList>
            <person name="Floudas D."/>
            <person name="Bentzer J."/>
            <person name="Ahren D."/>
            <person name="Johansson T."/>
            <person name="Persson P."/>
            <person name="Tunlid A."/>
        </authorList>
    </citation>
    <scope>NUCLEOTIDE SEQUENCE [LARGE SCALE GENOMIC DNA]</scope>
    <source>
        <strain evidence="2 3">CBS 291.85</strain>
    </source>
</reference>
<feature type="region of interest" description="Disordered" evidence="1">
    <location>
        <begin position="184"/>
        <end position="209"/>
    </location>
</feature>
<comment type="caution">
    <text evidence="2">The sequence shown here is derived from an EMBL/GenBank/DDBJ whole genome shotgun (WGS) entry which is preliminary data.</text>
</comment>
<evidence type="ECO:0000256" key="1">
    <source>
        <dbReference type="SAM" id="MobiDB-lite"/>
    </source>
</evidence>